<reference evidence="3 4" key="1">
    <citation type="submission" date="2019-08" db="EMBL/GenBank/DDBJ databases">
        <authorList>
            <person name="Peeters C."/>
        </authorList>
    </citation>
    <scope>NUCLEOTIDE SEQUENCE [LARGE SCALE GENOMIC DNA]</scope>
    <source>
        <strain evidence="3 4">LMG 30175</strain>
    </source>
</reference>
<evidence type="ECO:0000256" key="2">
    <source>
        <dbReference type="SAM" id="SignalP"/>
    </source>
</evidence>
<feature type="signal peptide" evidence="2">
    <location>
        <begin position="1"/>
        <end position="17"/>
    </location>
</feature>
<dbReference type="InterPro" id="IPR025091">
    <property type="entry name" value="DUF4019"/>
</dbReference>
<keyword evidence="4" id="KW-1185">Reference proteome</keyword>
<evidence type="ECO:0008006" key="5">
    <source>
        <dbReference type="Google" id="ProtNLM"/>
    </source>
</evidence>
<organism evidence="3 4">
    <name type="scientific">Pandoraea terrae</name>
    <dbReference type="NCBI Taxonomy" id="1537710"/>
    <lineage>
        <taxon>Bacteria</taxon>
        <taxon>Pseudomonadati</taxon>
        <taxon>Pseudomonadota</taxon>
        <taxon>Betaproteobacteria</taxon>
        <taxon>Burkholderiales</taxon>
        <taxon>Burkholderiaceae</taxon>
        <taxon>Pandoraea</taxon>
    </lineage>
</organism>
<evidence type="ECO:0000256" key="1">
    <source>
        <dbReference type="SAM" id="MobiDB-lite"/>
    </source>
</evidence>
<evidence type="ECO:0000313" key="4">
    <source>
        <dbReference type="Proteomes" id="UP000414233"/>
    </source>
</evidence>
<proteinExistence type="predicted"/>
<dbReference type="Proteomes" id="UP000414233">
    <property type="component" value="Unassembled WGS sequence"/>
</dbReference>
<sequence>MAALGVLMIGAAGTVLAQSPAAPRQRGGAFVMPGQEGAASGATAQPQDEIDAKPALDAALAWLQLTDGGMADKSWREASPLFQHTMRPTEWLQTLRAARAPLGRVVSRKIASATFTRSLPGAPDGEYVVIQYDTVFQNKAQATETVTPARGLDGRWRVAGYLIK</sequence>
<dbReference type="AlphaFoldDB" id="A0A5E4ZDP7"/>
<feature type="chain" id="PRO_5023028557" description="DUF4019 domain-containing protein" evidence="2">
    <location>
        <begin position="18"/>
        <end position="164"/>
    </location>
</feature>
<evidence type="ECO:0000313" key="3">
    <source>
        <dbReference type="EMBL" id="VVE59501.1"/>
    </source>
</evidence>
<dbReference type="Pfam" id="PF13211">
    <property type="entry name" value="DUF4019"/>
    <property type="match status" value="1"/>
</dbReference>
<keyword evidence="2" id="KW-0732">Signal</keyword>
<name>A0A5E4ZDP7_9BURK</name>
<protein>
    <recommendedName>
        <fullName evidence="5">DUF4019 domain-containing protein</fullName>
    </recommendedName>
</protein>
<gene>
    <name evidence="3" type="ORF">PTE30175_05482</name>
</gene>
<feature type="region of interest" description="Disordered" evidence="1">
    <location>
        <begin position="25"/>
        <end position="45"/>
    </location>
</feature>
<dbReference type="EMBL" id="CABPRZ010000043">
    <property type="protein sequence ID" value="VVE59501.1"/>
    <property type="molecule type" value="Genomic_DNA"/>
</dbReference>
<accession>A0A5E4ZDP7</accession>